<feature type="compositionally biased region" description="Acidic residues" evidence="1">
    <location>
        <begin position="35"/>
        <end position="51"/>
    </location>
</feature>
<accession>A0A326TR80</accession>
<gene>
    <name evidence="4" type="ORF">EI42_06211</name>
</gene>
<evidence type="ECO:0000256" key="2">
    <source>
        <dbReference type="SAM" id="Phobius"/>
    </source>
</evidence>
<feature type="region of interest" description="Disordered" evidence="1">
    <location>
        <begin position="1"/>
        <end position="53"/>
    </location>
</feature>
<keyword evidence="2" id="KW-0812">Transmembrane</keyword>
<dbReference type="Proteomes" id="UP000248806">
    <property type="component" value="Unassembled WGS sequence"/>
</dbReference>
<dbReference type="AlphaFoldDB" id="A0A326TR80"/>
<keyword evidence="5" id="KW-1185">Reference proteome</keyword>
<evidence type="ECO:0000313" key="4">
    <source>
        <dbReference type="EMBL" id="PZW18336.1"/>
    </source>
</evidence>
<reference evidence="4 5" key="1">
    <citation type="submission" date="2018-06" db="EMBL/GenBank/DDBJ databases">
        <title>Genomic Encyclopedia of Archaeal and Bacterial Type Strains, Phase II (KMG-II): from individual species to whole genera.</title>
        <authorList>
            <person name="Goeker M."/>
        </authorList>
    </citation>
    <scope>NUCLEOTIDE SEQUENCE [LARGE SCALE GENOMIC DNA]</scope>
    <source>
        <strain evidence="4 5">ATCC BAA-1881</strain>
    </source>
</reference>
<dbReference type="EMBL" id="QKUF01000052">
    <property type="protein sequence ID" value="PZW18336.1"/>
    <property type="molecule type" value="Genomic_DNA"/>
</dbReference>
<feature type="transmembrane region" description="Helical" evidence="2">
    <location>
        <begin position="63"/>
        <end position="88"/>
    </location>
</feature>
<name>A0A326TR80_THEHA</name>
<evidence type="ECO:0000259" key="3">
    <source>
        <dbReference type="Pfam" id="PF01145"/>
    </source>
</evidence>
<dbReference type="OrthoDB" id="141676at2"/>
<keyword evidence="2" id="KW-0472">Membrane</keyword>
<comment type="caution">
    <text evidence="4">The sequence shown here is derived from an EMBL/GenBank/DDBJ whole genome shotgun (WGS) entry which is preliminary data.</text>
</comment>
<dbReference type="RefSeq" id="WP_111326563.1">
    <property type="nucleotide sequence ID" value="NZ_BIFX01000001.1"/>
</dbReference>
<dbReference type="InterPro" id="IPR001107">
    <property type="entry name" value="Band_7"/>
</dbReference>
<organism evidence="4 5">
    <name type="scientific">Thermosporothrix hazakensis</name>
    <dbReference type="NCBI Taxonomy" id="644383"/>
    <lineage>
        <taxon>Bacteria</taxon>
        <taxon>Bacillati</taxon>
        <taxon>Chloroflexota</taxon>
        <taxon>Ktedonobacteria</taxon>
        <taxon>Ktedonobacterales</taxon>
        <taxon>Thermosporotrichaceae</taxon>
        <taxon>Thermosporothrix</taxon>
    </lineage>
</organism>
<protein>
    <submittedName>
        <fullName evidence="4">SPFH domain/Band 7 family protein</fullName>
    </submittedName>
</protein>
<evidence type="ECO:0000256" key="1">
    <source>
        <dbReference type="SAM" id="MobiDB-lite"/>
    </source>
</evidence>
<feature type="transmembrane region" description="Helical" evidence="2">
    <location>
        <begin position="127"/>
        <end position="145"/>
    </location>
</feature>
<feature type="domain" description="Band 7" evidence="3">
    <location>
        <begin position="174"/>
        <end position="339"/>
    </location>
</feature>
<keyword evidence="2" id="KW-1133">Transmembrane helix</keyword>
<dbReference type="Pfam" id="PF01145">
    <property type="entry name" value="Band_7"/>
    <property type="match status" value="1"/>
</dbReference>
<dbReference type="InterPro" id="IPR036013">
    <property type="entry name" value="Band_7/SPFH_dom_sf"/>
</dbReference>
<proteinExistence type="predicted"/>
<feature type="transmembrane region" description="Helical" evidence="2">
    <location>
        <begin position="151"/>
        <end position="168"/>
    </location>
</feature>
<dbReference type="Gene3D" id="3.30.479.30">
    <property type="entry name" value="Band 7 domain"/>
    <property type="match status" value="1"/>
</dbReference>
<sequence>MPTDGKGPGQPWSRDDQHYEQEFLEEEIPHSQDFTTDDGEEYNGYEEEGEPVEPASASLRSTLTYYGSLIGLPLLFGGLTALFVLPAIANRTAWFPASAFWPIAILLIILALVQGTIIYYLGTQNGLWMLVSLVGLFVFAFVGCFTLYGPIIGIVALVLMLAICVLLARRTFHQIPDGYVAVVYVSGKYHHTLYPGLHFVPPWEKITHELSTGEKQWISPVQRVQVSRDEDLILRATISYQLLPEDAYLAVTQVSNWEHSLRELFVVELQQIGTTFSPADFIVWPEGLTGEPVLNPQVDDFTSNARWERVNAYLYQRMVERVALWGVQINWITIRDVSIVPRGLYVVDSDPIEGATPVDPEAARETTLEQAAVLPQSATSPSVQQLKEGVLIKAYRLIQDEKITDPHTIRSIAEKFDFIAHTPELEQTMSFDPARAAHNLYEQARRNEERQRMKQYGSETQANWIIRDPTDENMMAGG</sequence>
<evidence type="ECO:0000313" key="5">
    <source>
        <dbReference type="Proteomes" id="UP000248806"/>
    </source>
</evidence>
<feature type="transmembrane region" description="Helical" evidence="2">
    <location>
        <begin position="100"/>
        <end position="120"/>
    </location>
</feature>